<organism evidence="3 4">
    <name type="scientific">Alistipes onderdonkii</name>
    <dbReference type="NCBI Taxonomy" id="328813"/>
    <lineage>
        <taxon>Bacteria</taxon>
        <taxon>Pseudomonadati</taxon>
        <taxon>Bacteroidota</taxon>
        <taxon>Bacteroidia</taxon>
        <taxon>Bacteroidales</taxon>
        <taxon>Rikenellaceae</taxon>
        <taxon>Alistipes</taxon>
    </lineage>
</organism>
<dbReference type="PROSITE" id="PS51257">
    <property type="entry name" value="PROKAR_LIPOPROTEIN"/>
    <property type="match status" value="1"/>
</dbReference>
<evidence type="ECO:0000313" key="4">
    <source>
        <dbReference type="Proteomes" id="UP001205035"/>
    </source>
</evidence>
<feature type="signal peptide" evidence="2">
    <location>
        <begin position="1"/>
        <end position="21"/>
    </location>
</feature>
<dbReference type="Proteomes" id="UP001205035">
    <property type="component" value="Unassembled WGS sequence"/>
</dbReference>
<dbReference type="EMBL" id="JANGBQ010000008">
    <property type="protein sequence ID" value="MCQ5082700.1"/>
    <property type="molecule type" value="Genomic_DNA"/>
</dbReference>
<feature type="region of interest" description="Disordered" evidence="1">
    <location>
        <begin position="22"/>
        <end position="44"/>
    </location>
</feature>
<feature type="chain" id="PRO_5042530901" description="SH3 domain-containing protein" evidence="2">
    <location>
        <begin position="22"/>
        <end position="365"/>
    </location>
</feature>
<protein>
    <recommendedName>
        <fullName evidence="5">SH3 domain-containing protein</fullName>
    </recommendedName>
</protein>
<reference evidence="3" key="1">
    <citation type="submission" date="2022-06" db="EMBL/GenBank/DDBJ databases">
        <title>Isolation of gut microbiota from human fecal samples.</title>
        <authorList>
            <person name="Pamer E.G."/>
            <person name="Barat B."/>
            <person name="Waligurski E."/>
            <person name="Medina S."/>
            <person name="Paddock L."/>
            <person name="Mostad J."/>
        </authorList>
    </citation>
    <scope>NUCLEOTIDE SEQUENCE</scope>
    <source>
        <strain evidence="3">DFI.6.22</strain>
    </source>
</reference>
<dbReference type="AlphaFoldDB" id="A0AAJ1FGN0"/>
<evidence type="ECO:0000313" key="3">
    <source>
        <dbReference type="EMBL" id="MCQ5082700.1"/>
    </source>
</evidence>
<evidence type="ECO:0000256" key="2">
    <source>
        <dbReference type="SAM" id="SignalP"/>
    </source>
</evidence>
<name>A0AAJ1FGN0_9BACT</name>
<keyword evidence="2" id="KW-0732">Signal</keyword>
<proteinExistence type="predicted"/>
<evidence type="ECO:0000256" key="1">
    <source>
        <dbReference type="SAM" id="MobiDB-lite"/>
    </source>
</evidence>
<evidence type="ECO:0008006" key="5">
    <source>
        <dbReference type="Google" id="ProtNLM"/>
    </source>
</evidence>
<sequence length="365" mass="41595">MKKTVILLALCFLAVSCLNRKSDKPTTDTTQAADSGTAEKDTLPTESELEGYPIDYHSVKVIETVYVTDRRGVDARQEPDENAKSLLHYNYGDRLEVIDTAADFYGIRSLVARKWQDERSWIEGSRWEKVFVKKSAAGGLSEIKLIPDDLNVVSCLDENNNESSKILDRYLDVELIDKETFDSLANNRVDYFVADTATFRKVDGVITLKAEEKEVRLVDRPIVGDGGNEFSYLGQYEILNQYVIYIQGNEWWGYDFYDKTTGEASLPGWDFDGFPYLSPNRKYIICISGNPYDPESNAELYGITDGGKIERIMTATYMNWMPVDAGHADMFWASDGCFYLKVIHTQLFYEKNPDCQYLRIKLLGV</sequence>
<dbReference type="GeneID" id="59807286"/>
<accession>A0AAJ1FGN0</accession>
<dbReference type="RefSeq" id="WP_022333515.1">
    <property type="nucleotide sequence ID" value="NZ_DAWDUM010000002.1"/>
</dbReference>
<comment type="caution">
    <text evidence="3">The sequence shown here is derived from an EMBL/GenBank/DDBJ whole genome shotgun (WGS) entry which is preliminary data.</text>
</comment>
<gene>
    <name evidence="3" type="ORF">NE651_07310</name>
</gene>